<accession>A0A6J4SIZ8</accession>
<protein>
    <submittedName>
        <fullName evidence="2">Cytidylate kinase</fullName>
        <ecNumber evidence="2">2.7.4.25</ecNumber>
    </submittedName>
</protein>
<keyword evidence="2" id="KW-0418">Kinase</keyword>
<proteinExistence type="predicted"/>
<dbReference type="EMBL" id="CADCVU010000108">
    <property type="protein sequence ID" value="CAA9500557.1"/>
    <property type="molecule type" value="Genomic_DNA"/>
</dbReference>
<dbReference type="AlphaFoldDB" id="A0A6J4SIZ8"/>
<feature type="compositionally biased region" description="Basic and acidic residues" evidence="1">
    <location>
        <begin position="180"/>
        <end position="197"/>
    </location>
</feature>
<organism evidence="2">
    <name type="scientific">uncultured Solirubrobacterales bacterium</name>
    <dbReference type="NCBI Taxonomy" id="768556"/>
    <lineage>
        <taxon>Bacteria</taxon>
        <taxon>Bacillati</taxon>
        <taxon>Actinomycetota</taxon>
        <taxon>Thermoleophilia</taxon>
        <taxon>Solirubrobacterales</taxon>
        <taxon>environmental samples</taxon>
    </lineage>
</organism>
<feature type="compositionally biased region" description="Basic residues" evidence="1">
    <location>
        <begin position="109"/>
        <end position="121"/>
    </location>
</feature>
<feature type="non-terminal residue" evidence="2">
    <location>
        <position position="204"/>
    </location>
</feature>
<feature type="compositionally biased region" description="Basic residues" evidence="1">
    <location>
        <begin position="1"/>
        <end position="29"/>
    </location>
</feature>
<gene>
    <name evidence="2" type="ORF">AVDCRST_MAG45-1281</name>
</gene>
<name>A0A6J4SIZ8_9ACTN</name>
<feature type="region of interest" description="Disordered" evidence="1">
    <location>
        <begin position="1"/>
        <end position="204"/>
    </location>
</feature>
<dbReference type="EC" id="2.7.4.25" evidence="2"/>
<reference evidence="2" key="1">
    <citation type="submission" date="2020-02" db="EMBL/GenBank/DDBJ databases">
        <authorList>
            <person name="Meier V. D."/>
        </authorList>
    </citation>
    <scope>NUCLEOTIDE SEQUENCE</scope>
    <source>
        <strain evidence="2">AVDCRST_MAG45</strain>
    </source>
</reference>
<sequence>GDRDRRPRRRRKEHGRSRRGRAARVRLPRHRGDVPGGGGRDACGRWPARGLGAGAQGARGLALRGRRPRGDRRDPHDRRRGGGLSDRQRSRPAPCPGRAPARADGGRRLGCRGPRHRHGGRPGRGAQGLPDGERRRARGPAGRRARGRPPGRARRSDAARRAGLAPRALAAARGRGRGRARYERADGRRGRVRDRQAGRRCRAL</sequence>
<keyword evidence="2" id="KW-0808">Transferase</keyword>
<evidence type="ECO:0000313" key="2">
    <source>
        <dbReference type="EMBL" id="CAA9500557.1"/>
    </source>
</evidence>
<feature type="compositionally biased region" description="Basic residues" evidence="1">
    <location>
        <begin position="135"/>
        <end position="153"/>
    </location>
</feature>
<feature type="non-terminal residue" evidence="2">
    <location>
        <position position="1"/>
    </location>
</feature>
<evidence type="ECO:0000256" key="1">
    <source>
        <dbReference type="SAM" id="MobiDB-lite"/>
    </source>
</evidence>
<feature type="compositionally biased region" description="Low complexity" evidence="1">
    <location>
        <begin position="161"/>
        <end position="173"/>
    </location>
</feature>
<dbReference type="GO" id="GO:0016301">
    <property type="term" value="F:kinase activity"/>
    <property type="evidence" value="ECO:0007669"/>
    <property type="project" value="UniProtKB-KW"/>
</dbReference>